<protein>
    <recommendedName>
        <fullName evidence="3">Multiubiquitin</fullName>
    </recommendedName>
</protein>
<sequence length="84" mass="9111">MDSGKKEHQDNGKENVAIIINSNEYTVHRGHHTVAELKALDQIPPAYELNLILDSGFNPLPDDGGVTIKGGEKFISNPRDGVSS</sequence>
<evidence type="ECO:0008006" key="3">
    <source>
        <dbReference type="Google" id="ProtNLM"/>
    </source>
</evidence>
<evidence type="ECO:0000313" key="1">
    <source>
        <dbReference type="EMBL" id="MBT0664517.1"/>
    </source>
</evidence>
<reference evidence="1 2" key="1">
    <citation type="submission" date="2021-05" db="EMBL/GenBank/DDBJ databases">
        <title>The draft genome of Geobacter pelophilus DSM 12255.</title>
        <authorList>
            <person name="Xu Z."/>
            <person name="Masuda Y."/>
            <person name="Itoh H."/>
            <person name="Senoo K."/>
        </authorList>
    </citation>
    <scope>NUCLEOTIDE SEQUENCE [LARGE SCALE GENOMIC DNA]</scope>
    <source>
        <strain evidence="1 2">DSM 12255</strain>
    </source>
</reference>
<accession>A0AAW4L2T5</accession>
<dbReference type="Proteomes" id="UP000811899">
    <property type="component" value="Unassembled WGS sequence"/>
</dbReference>
<dbReference type="RefSeq" id="WP_214171288.1">
    <property type="nucleotide sequence ID" value="NZ_JAHCVJ010000003.1"/>
</dbReference>
<name>A0AAW4L2T5_9BACT</name>
<organism evidence="1 2">
    <name type="scientific">Geoanaerobacter pelophilus</name>
    <dbReference type="NCBI Taxonomy" id="60036"/>
    <lineage>
        <taxon>Bacteria</taxon>
        <taxon>Pseudomonadati</taxon>
        <taxon>Thermodesulfobacteriota</taxon>
        <taxon>Desulfuromonadia</taxon>
        <taxon>Geobacterales</taxon>
        <taxon>Geobacteraceae</taxon>
        <taxon>Geoanaerobacter</taxon>
    </lineage>
</organism>
<keyword evidence="2" id="KW-1185">Reference proteome</keyword>
<dbReference type="AlphaFoldDB" id="A0AAW4L2T5"/>
<gene>
    <name evidence="1" type="ORF">KI809_09415</name>
</gene>
<evidence type="ECO:0000313" key="2">
    <source>
        <dbReference type="Proteomes" id="UP000811899"/>
    </source>
</evidence>
<comment type="caution">
    <text evidence="1">The sequence shown here is derived from an EMBL/GenBank/DDBJ whole genome shotgun (WGS) entry which is preliminary data.</text>
</comment>
<dbReference type="EMBL" id="JAHCVJ010000003">
    <property type="protein sequence ID" value="MBT0664517.1"/>
    <property type="molecule type" value="Genomic_DNA"/>
</dbReference>
<proteinExistence type="predicted"/>